<dbReference type="NCBIfam" id="TIGR03353">
    <property type="entry name" value="VI_chp_4"/>
    <property type="match status" value="1"/>
</dbReference>
<keyword evidence="2" id="KW-1185">Reference proteome</keyword>
<dbReference type="EMBL" id="JAKRRY010000001">
    <property type="protein sequence ID" value="MCW8344592.1"/>
    <property type="molecule type" value="Genomic_DNA"/>
</dbReference>
<organism evidence="1 2">
    <name type="scientific">Vibrio qingdaonensis</name>
    <dbReference type="NCBI Taxonomy" id="2829491"/>
    <lineage>
        <taxon>Bacteria</taxon>
        <taxon>Pseudomonadati</taxon>
        <taxon>Pseudomonadota</taxon>
        <taxon>Gammaproteobacteria</taxon>
        <taxon>Vibrionales</taxon>
        <taxon>Vibrionaceae</taxon>
        <taxon>Vibrio</taxon>
    </lineage>
</organism>
<gene>
    <name evidence="1" type="primary">tssK</name>
    <name evidence="1" type="ORF">MD535_00930</name>
</gene>
<reference evidence="1" key="1">
    <citation type="submission" date="2022-02" db="EMBL/GenBank/DDBJ databases">
        <title>Vibrio sp. nov, a new bacterium isolated from seawater.</title>
        <authorList>
            <person name="Yuan Y."/>
        </authorList>
    </citation>
    <scope>NUCLEOTIDE SEQUENCE</scope>
    <source>
        <strain evidence="1">ZSDZ65</strain>
    </source>
</reference>
<dbReference type="PANTHER" id="PTHR35566:SF1">
    <property type="entry name" value="TYPE VI SECRETION SYSTEM BASEPLATE COMPONENT TSSK1"/>
    <property type="match status" value="1"/>
</dbReference>
<protein>
    <submittedName>
        <fullName evidence="1">Type VI secretion system baseplate subunit TssK</fullName>
    </submittedName>
</protein>
<dbReference type="InterPro" id="IPR010263">
    <property type="entry name" value="T6SS_TssK"/>
</dbReference>
<sequence>MDAHKKVVWKEGMFIAPQHFQQQDRYVQHYVGKTVETLSHFAPYFGLTELSMNTDLLKIGKLAITQCSGIFPDGTQFNLTKEITLDIPVGTIENTIYLALPLALLGNNDYSENDKSSSRYVAKSINIFDSASEENTSLEVDVARLNIQLLSEQSDRSGHSVIPIARILECTESNEVILDRAFIPSCLHYGASRYLSDKIKETHALLASRNHNLIKRIQAGQSQKSAQSLMIDYLWLQTLNSWMPWFDLTSKNPRFSTYDLYLQLNRFRSELLALSPQAATETPELKIDQLYVSFSPLFATLRNLLTLVQQDSVIEFTWDTSLFEKRRLLRTIIKDPISVQERRFILSVKSSLSASELSNSFVSATKISSNTRIVELVKNALSGIQLSPLPVAPSELKPVHGTSYFELNTADPTWTEMLSTRDALALHVDARIPDLEVHLYALR</sequence>
<accession>A0A9X3CJH4</accession>
<dbReference type="RefSeq" id="WP_265673012.1">
    <property type="nucleotide sequence ID" value="NZ_JAKRRY010000001.1"/>
</dbReference>
<dbReference type="AlphaFoldDB" id="A0A9X3CJH4"/>
<dbReference type="Proteomes" id="UP001155587">
    <property type="component" value="Unassembled WGS sequence"/>
</dbReference>
<dbReference type="Pfam" id="PF05936">
    <property type="entry name" value="T6SS_VasE"/>
    <property type="match status" value="1"/>
</dbReference>
<proteinExistence type="predicted"/>
<evidence type="ECO:0000313" key="2">
    <source>
        <dbReference type="Proteomes" id="UP001155587"/>
    </source>
</evidence>
<evidence type="ECO:0000313" key="1">
    <source>
        <dbReference type="EMBL" id="MCW8344592.1"/>
    </source>
</evidence>
<comment type="caution">
    <text evidence="1">The sequence shown here is derived from an EMBL/GenBank/DDBJ whole genome shotgun (WGS) entry which is preliminary data.</text>
</comment>
<dbReference type="PANTHER" id="PTHR35566">
    <property type="entry name" value="BLR3599 PROTEIN"/>
    <property type="match status" value="1"/>
</dbReference>
<name>A0A9X3CJH4_9VIBR</name>